<evidence type="ECO:0000256" key="4">
    <source>
        <dbReference type="ARBA" id="ARBA00022989"/>
    </source>
</evidence>
<feature type="transmembrane region" description="Helical" evidence="6">
    <location>
        <begin position="216"/>
        <end position="240"/>
    </location>
</feature>
<dbReference type="SUPFAM" id="SSF103481">
    <property type="entry name" value="Multidrug resistance efflux transporter EmrE"/>
    <property type="match status" value="2"/>
</dbReference>
<gene>
    <name evidence="8" type="ORF">Cri9333_2668</name>
</gene>
<name>K9W2A3_9CYAN</name>
<keyword evidence="4 6" id="KW-1133">Transmembrane helix</keyword>
<feature type="domain" description="EamA" evidence="7">
    <location>
        <begin position="12"/>
        <end position="147"/>
    </location>
</feature>
<protein>
    <recommendedName>
        <fullName evidence="7">EamA domain-containing protein</fullName>
    </recommendedName>
</protein>
<keyword evidence="9" id="KW-1185">Reference proteome</keyword>
<dbReference type="InterPro" id="IPR050638">
    <property type="entry name" value="AA-Vitamin_Transporters"/>
</dbReference>
<evidence type="ECO:0000313" key="9">
    <source>
        <dbReference type="Proteomes" id="UP000010472"/>
    </source>
</evidence>
<feature type="domain" description="EamA" evidence="7">
    <location>
        <begin position="164"/>
        <end position="295"/>
    </location>
</feature>
<feature type="transmembrane region" description="Helical" evidence="6">
    <location>
        <begin position="161"/>
        <end position="181"/>
    </location>
</feature>
<feature type="transmembrane region" description="Helical" evidence="6">
    <location>
        <begin position="44"/>
        <end position="61"/>
    </location>
</feature>
<accession>K9W2A3</accession>
<dbReference type="HOGENOM" id="CLU_074108_1_0_3"/>
<dbReference type="AlphaFoldDB" id="K9W2A3"/>
<dbReference type="eggNOG" id="COG0697">
    <property type="taxonomic scope" value="Bacteria"/>
</dbReference>
<evidence type="ECO:0000256" key="2">
    <source>
        <dbReference type="ARBA" id="ARBA00007362"/>
    </source>
</evidence>
<proteinExistence type="inferred from homology"/>
<dbReference type="InterPro" id="IPR000620">
    <property type="entry name" value="EamA_dom"/>
</dbReference>
<organism evidence="8 9">
    <name type="scientific">Crinalium epipsammum PCC 9333</name>
    <dbReference type="NCBI Taxonomy" id="1173022"/>
    <lineage>
        <taxon>Bacteria</taxon>
        <taxon>Bacillati</taxon>
        <taxon>Cyanobacteriota</taxon>
        <taxon>Cyanophyceae</taxon>
        <taxon>Gomontiellales</taxon>
        <taxon>Gomontiellaceae</taxon>
        <taxon>Crinalium</taxon>
    </lineage>
</organism>
<dbReference type="PANTHER" id="PTHR32322">
    <property type="entry name" value="INNER MEMBRANE TRANSPORTER"/>
    <property type="match status" value="1"/>
</dbReference>
<feature type="transmembrane region" description="Helical" evidence="6">
    <location>
        <begin position="12"/>
        <end position="38"/>
    </location>
</feature>
<evidence type="ECO:0000256" key="5">
    <source>
        <dbReference type="ARBA" id="ARBA00023136"/>
    </source>
</evidence>
<feature type="transmembrane region" description="Helical" evidence="6">
    <location>
        <begin position="136"/>
        <end position="155"/>
    </location>
</feature>
<dbReference type="RefSeq" id="WP_015203639.1">
    <property type="nucleotide sequence ID" value="NC_019753.1"/>
</dbReference>
<dbReference type="GO" id="GO:0016020">
    <property type="term" value="C:membrane"/>
    <property type="evidence" value="ECO:0007669"/>
    <property type="project" value="UniProtKB-SubCell"/>
</dbReference>
<dbReference type="KEGG" id="cep:Cri9333_2668"/>
<dbReference type="PANTHER" id="PTHR32322:SF2">
    <property type="entry name" value="EAMA DOMAIN-CONTAINING PROTEIN"/>
    <property type="match status" value="1"/>
</dbReference>
<dbReference type="PATRIC" id="fig|1173022.3.peg.2888"/>
<feature type="transmembrane region" description="Helical" evidence="6">
    <location>
        <begin position="73"/>
        <end position="95"/>
    </location>
</feature>
<evidence type="ECO:0000256" key="3">
    <source>
        <dbReference type="ARBA" id="ARBA00022692"/>
    </source>
</evidence>
<keyword evidence="3 6" id="KW-0812">Transmembrane</keyword>
<feature type="transmembrane region" description="Helical" evidence="6">
    <location>
        <begin position="193"/>
        <end position="210"/>
    </location>
</feature>
<dbReference type="OrthoDB" id="8479066at2"/>
<comment type="subcellular location">
    <subcellularLocation>
        <location evidence="1">Membrane</location>
        <topology evidence="1">Multi-pass membrane protein</topology>
    </subcellularLocation>
</comment>
<dbReference type="Proteomes" id="UP000010472">
    <property type="component" value="Chromosome"/>
</dbReference>
<dbReference type="InterPro" id="IPR037185">
    <property type="entry name" value="EmrE-like"/>
</dbReference>
<evidence type="ECO:0000259" key="7">
    <source>
        <dbReference type="Pfam" id="PF00892"/>
    </source>
</evidence>
<reference evidence="8 9" key="1">
    <citation type="submission" date="2012-06" db="EMBL/GenBank/DDBJ databases">
        <title>Finished chromosome of genome of Crinalium epipsammum PCC 9333.</title>
        <authorList>
            <consortium name="US DOE Joint Genome Institute"/>
            <person name="Gugger M."/>
            <person name="Coursin T."/>
            <person name="Rippka R."/>
            <person name="Tandeau De Marsac N."/>
            <person name="Huntemann M."/>
            <person name="Wei C.-L."/>
            <person name="Han J."/>
            <person name="Detter J.C."/>
            <person name="Han C."/>
            <person name="Tapia R."/>
            <person name="Davenport K."/>
            <person name="Daligault H."/>
            <person name="Erkkila T."/>
            <person name="Gu W."/>
            <person name="Munk A.C.C."/>
            <person name="Teshima H."/>
            <person name="Xu Y."/>
            <person name="Chain P."/>
            <person name="Chen A."/>
            <person name="Krypides N."/>
            <person name="Mavromatis K."/>
            <person name="Markowitz V."/>
            <person name="Szeto E."/>
            <person name="Ivanova N."/>
            <person name="Mikhailova N."/>
            <person name="Ovchinnikova G."/>
            <person name="Pagani I."/>
            <person name="Pati A."/>
            <person name="Goodwin L."/>
            <person name="Peters L."/>
            <person name="Pitluck S."/>
            <person name="Woyke T."/>
            <person name="Kerfeld C."/>
        </authorList>
    </citation>
    <scope>NUCLEOTIDE SEQUENCE [LARGE SCALE GENOMIC DNA]</scope>
    <source>
        <strain evidence="8 9">PCC 9333</strain>
    </source>
</reference>
<feature type="transmembrane region" description="Helical" evidence="6">
    <location>
        <begin position="252"/>
        <end position="271"/>
    </location>
</feature>
<comment type="similarity">
    <text evidence="2">Belongs to the EamA transporter family.</text>
</comment>
<keyword evidence="5 6" id="KW-0472">Membrane</keyword>
<feature type="transmembrane region" description="Helical" evidence="6">
    <location>
        <begin position="283"/>
        <end position="303"/>
    </location>
</feature>
<sequence length="310" mass="33571">MSLHQTSGRWRLGLALSIFTVILWGTVPIALAVAVQALDVYTVTWFRFVVSFVLLTVFLAVRQELPTVEKIRAAPIKLIAIAIIFFLFHYVSFLQGLAQTSPSNAEVLIQLAPVLMGLGALFIFKERYTLSQWIGLGLLTLGLVLFFNEQIIALINEPTNYLIGSGILILSAIFWAVYSLALKQLLHTLPSSNILLIVYGGCGLLLTPLAKPQPIFTLTAVQFAMLLFCGLNTVMGYGAFAESLDHLEASKVSAVVTLAPIVTFVSMWVVAGVAPNLIKPEHITAIGILGGLFVVGGSMIIALRARTSTD</sequence>
<dbReference type="Pfam" id="PF00892">
    <property type="entry name" value="EamA"/>
    <property type="match status" value="2"/>
</dbReference>
<evidence type="ECO:0000313" key="8">
    <source>
        <dbReference type="EMBL" id="AFZ13525.1"/>
    </source>
</evidence>
<evidence type="ECO:0000256" key="1">
    <source>
        <dbReference type="ARBA" id="ARBA00004141"/>
    </source>
</evidence>
<dbReference type="EMBL" id="CP003620">
    <property type="protein sequence ID" value="AFZ13525.1"/>
    <property type="molecule type" value="Genomic_DNA"/>
</dbReference>
<dbReference type="STRING" id="1173022.Cri9333_2668"/>
<feature type="transmembrane region" description="Helical" evidence="6">
    <location>
        <begin position="107"/>
        <end position="124"/>
    </location>
</feature>
<evidence type="ECO:0000256" key="6">
    <source>
        <dbReference type="SAM" id="Phobius"/>
    </source>
</evidence>